<name>A0A6J7DIK0_9ZZZZ</name>
<accession>A0A6J7DIK0</accession>
<keyword evidence="1" id="KW-0812">Transmembrane</keyword>
<gene>
    <name evidence="2" type="ORF">UFOPK3342_00939</name>
</gene>
<evidence type="ECO:0000256" key="1">
    <source>
        <dbReference type="SAM" id="Phobius"/>
    </source>
</evidence>
<dbReference type="EMBL" id="CAFBLH010000027">
    <property type="protein sequence ID" value="CAB4870356.1"/>
    <property type="molecule type" value="Genomic_DNA"/>
</dbReference>
<feature type="transmembrane region" description="Helical" evidence="1">
    <location>
        <begin position="12"/>
        <end position="33"/>
    </location>
</feature>
<sequence length="45" mass="4879">MPLPTIPAPITTHFAVAGNLLIFLFLVLVVVVYNDLRIDASKPST</sequence>
<proteinExistence type="predicted"/>
<keyword evidence="1" id="KW-1133">Transmembrane helix</keyword>
<organism evidence="2">
    <name type="scientific">freshwater metagenome</name>
    <dbReference type="NCBI Taxonomy" id="449393"/>
    <lineage>
        <taxon>unclassified sequences</taxon>
        <taxon>metagenomes</taxon>
        <taxon>ecological metagenomes</taxon>
    </lineage>
</organism>
<reference evidence="2" key="1">
    <citation type="submission" date="2020-05" db="EMBL/GenBank/DDBJ databases">
        <authorList>
            <person name="Chiriac C."/>
            <person name="Salcher M."/>
            <person name="Ghai R."/>
            <person name="Kavagutti S V."/>
        </authorList>
    </citation>
    <scope>NUCLEOTIDE SEQUENCE</scope>
</reference>
<protein>
    <submittedName>
        <fullName evidence="2">Unannotated protein</fullName>
    </submittedName>
</protein>
<evidence type="ECO:0000313" key="2">
    <source>
        <dbReference type="EMBL" id="CAB4870356.1"/>
    </source>
</evidence>
<dbReference type="AlphaFoldDB" id="A0A6J7DIK0"/>
<keyword evidence="1" id="KW-0472">Membrane</keyword>